<evidence type="ECO:0000256" key="2">
    <source>
        <dbReference type="ARBA" id="ARBA00022827"/>
    </source>
</evidence>
<gene>
    <name evidence="5" type="ORF">PHACT_11645</name>
</gene>
<reference evidence="6" key="1">
    <citation type="submission" date="2016-07" db="EMBL/GenBank/DDBJ databases">
        <authorList>
            <person name="Florea S."/>
            <person name="Webb J.S."/>
            <person name="Jaromczyk J."/>
            <person name="Schardl C.L."/>
        </authorList>
    </citation>
    <scope>NUCLEOTIDE SEQUENCE [LARGE SCALE GENOMIC DNA]</scope>
    <source>
        <strain evidence="6">KCTC 42131</strain>
    </source>
</reference>
<dbReference type="Gene3D" id="3.30.465.10">
    <property type="match status" value="1"/>
</dbReference>
<dbReference type="InterPro" id="IPR016169">
    <property type="entry name" value="FAD-bd_PCMH_sub2"/>
</dbReference>
<dbReference type="EMBL" id="MASR01000001">
    <property type="protein sequence ID" value="OFE13705.1"/>
    <property type="molecule type" value="Genomic_DNA"/>
</dbReference>
<evidence type="ECO:0000256" key="3">
    <source>
        <dbReference type="ARBA" id="ARBA00023002"/>
    </source>
</evidence>
<dbReference type="PROSITE" id="PS51387">
    <property type="entry name" value="FAD_PCMH"/>
    <property type="match status" value="1"/>
</dbReference>
<evidence type="ECO:0000313" key="6">
    <source>
        <dbReference type="Proteomes" id="UP000175669"/>
    </source>
</evidence>
<dbReference type="AlphaFoldDB" id="A0A1E8CN24"/>
<keyword evidence="1" id="KW-0285">Flavoprotein</keyword>
<dbReference type="PANTHER" id="PTHR42659:SF2">
    <property type="entry name" value="XANTHINE DEHYDROGENASE SUBUNIT C-RELATED"/>
    <property type="match status" value="1"/>
</dbReference>
<dbReference type="InterPro" id="IPR051312">
    <property type="entry name" value="Diverse_Substr_Oxidored"/>
</dbReference>
<dbReference type="InterPro" id="IPR005107">
    <property type="entry name" value="CO_DH_flav_C"/>
</dbReference>
<dbReference type="SUPFAM" id="SSF55447">
    <property type="entry name" value="CO dehydrogenase flavoprotein C-terminal domain-like"/>
    <property type="match status" value="1"/>
</dbReference>
<evidence type="ECO:0000313" key="5">
    <source>
        <dbReference type="EMBL" id="OFE13705.1"/>
    </source>
</evidence>
<keyword evidence="3" id="KW-0560">Oxidoreductase</keyword>
<dbReference type="SMART" id="SM01092">
    <property type="entry name" value="CO_deh_flav_C"/>
    <property type="match status" value="1"/>
</dbReference>
<proteinExistence type="predicted"/>
<dbReference type="InterPro" id="IPR016167">
    <property type="entry name" value="FAD-bd_PCMH_sub1"/>
</dbReference>
<dbReference type="RefSeq" id="WP_070117922.1">
    <property type="nucleotide sequence ID" value="NZ_CAXATG010000003.1"/>
</dbReference>
<protein>
    <submittedName>
        <fullName evidence="5">Oxidoreductase</fullName>
    </submittedName>
</protein>
<dbReference type="InterPro" id="IPR016166">
    <property type="entry name" value="FAD-bd_PCMH"/>
</dbReference>
<dbReference type="Pfam" id="PF03450">
    <property type="entry name" value="CO_deh_flav_C"/>
    <property type="match status" value="1"/>
</dbReference>
<dbReference type="STRING" id="1524254.PHACT_11645"/>
<dbReference type="OrthoDB" id="9775084at2"/>
<dbReference type="Proteomes" id="UP000175669">
    <property type="component" value="Unassembled WGS sequence"/>
</dbReference>
<dbReference type="InterPro" id="IPR036318">
    <property type="entry name" value="FAD-bd_PCMH-like_sf"/>
</dbReference>
<sequence length="290" mass="29733">MQYEAPTKLADVVPLLASANGHGRVLAGGTDLLARFATGAARPTLLVDIKHVAELTVIERDSDGGFTIGAGVCGAAVSEHNGLCSAWPGVTEAMELIGSVQIQGRATLGGNLCNASPAADSVPALIAAAARCRIMGSSGERYVDVADIIQSPGKTCLAKDEFIVSFYLPPRPPRSADAYLRLIPRSEMDIAVAGAAVDLTLDDAGKVQAASVALGAVSPVPLLVPKASALLVGSQLDAAVMARFQAIISSSCRPLDDKRGTIEYRSHVAGVLAVRAALIAGQRAAAGERT</sequence>
<evidence type="ECO:0000256" key="1">
    <source>
        <dbReference type="ARBA" id="ARBA00022630"/>
    </source>
</evidence>
<dbReference type="GO" id="GO:0016491">
    <property type="term" value="F:oxidoreductase activity"/>
    <property type="evidence" value="ECO:0007669"/>
    <property type="project" value="UniProtKB-KW"/>
</dbReference>
<keyword evidence="6" id="KW-1185">Reference proteome</keyword>
<keyword evidence="2" id="KW-0274">FAD</keyword>
<dbReference type="SUPFAM" id="SSF56176">
    <property type="entry name" value="FAD-binding/transporter-associated domain-like"/>
    <property type="match status" value="1"/>
</dbReference>
<dbReference type="GO" id="GO:0071949">
    <property type="term" value="F:FAD binding"/>
    <property type="evidence" value="ECO:0007669"/>
    <property type="project" value="InterPro"/>
</dbReference>
<organism evidence="5 6">
    <name type="scientific">Pseudohongiella acticola</name>
    <dbReference type="NCBI Taxonomy" id="1524254"/>
    <lineage>
        <taxon>Bacteria</taxon>
        <taxon>Pseudomonadati</taxon>
        <taxon>Pseudomonadota</taxon>
        <taxon>Gammaproteobacteria</taxon>
        <taxon>Pseudomonadales</taxon>
        <taxon>Pseudohongiellaceae</taxon>
        <taxon>Pseudohongiella</taxon>
    </lineage>
</organism>
<accession>A0A1E8CN24</accession>
<dbReference type="Pfam" id="PF00941">
    <property type="entry name" value="FAD_binding_5"/>
    <property type="match status" value="1"/>
</dbReference>
<dbReference type="InterPro" id="IPR036683">
    <property type="entry name" value="CO_DH_flav_C_dom_sf"/>
</dbReference>
<dbReference type="InterPro" id="IPR002346">
    <property type="entry name" value="Mopterin_DH_FAD-bd"/>
</dbReference>
<dbReference type="Gene3D" id="3.30.390.50">
    <property type="entry name" value="CO dehydrogenase flavoprotein, C-terminal domain"/>
    <property type="match status" value="1"/>
</dbReference>
<comment type="caution">
    <text evidence="5">The sequence shown here is derived from an EMBL/GenBank/DDBJ whole genome shotgun (WGS) entry which is preliminary data.</text>
</comment>
<feature type="domain" description="FAD-binding PCMH-type" evidence="4">
    <location>
        <begin position="1"/>
        <end position="173"/>
    </location>
</feature>
<evidence type="ECO:0000259" key="4">
    <source>
        <dbReference type="PROSITE" id="PS51387"/>
    </source>
</evidence>
<name>A0A1E8CN24_9GAMM</name>
<dbReference type="Gene3D" id="3.30.43.10">
    <property type="entry name" value="Uridine Diphospho-n-acetylenolpyruvylglucosamine Reductase, domain 2"/>
    <property type="match status" value="1"/>
</dbReference>
<dbReference type="PANTHER" id="PTHR42659">
    <property type="entry name" value="XANTHINE DEHYDROGENASE SUBUNIT C-RELATED"/>
    <property type="match status" value="1"/>
</dbReference>